<evidence type="ECO:0000313" key="2">
    <source>
        <dbReference type="Proteomes" id="UP000218702"/>
    </source>
</evidence>
<dbReference type="KEGG" id="dcm:NIES806_36250"/>
<gene>
    <name evidence="1" type="ORF">NIES806_36250</name>
</gene>
<evidence type="ECO:0008006" key="3">
    <source>
        <dbReference type="Google" id="ProtNLM"/>
    </source>
</evidence>
<dbReference type="Proteomes" id="UP000218702">
    <property type="component" value="Chromosome"/>
</dbReference>
<organism evidence="1 2">
    <name type="scientific">Dolichospermum compactum NIES-806</name>
    <dbReference type="NCBI Taxonomy" id="1973481"/>
    <lineage>
        <taxon>Bacteria</taxon>
        <taxon>Bacillati</taxon>
        <taxon>Cyanobacteriota</taxon>
        <taxon>Cyanophyceae</taxon>
        <taxon>Nostocales</taxon>
        <taxon>Aphanizomenonaceae</taxon>
        <taxon>Dolichospermum</taxon>
        <taxon>Dolichospermum compactum</taxon>
    </lineage>
</organism>
<proteinExistence type="predicted"/>
<sequence length="327" mass="38011">MFEFLIIIEPLGFLYGSAGRSIDEENFISLSNRKFPPSTATISGIYAANLETELITSLQIAGPFWSYTEEPQNFYVPLPFNYLVENGEIKDIFYWDFQTQAWQLETGDLLTDELIKTEQWIPIKSWYNPKEIHQNPWKYIPHLHPRFSLEQRHLDSDSSQENLFLENAVQIDPDTCLIYLSNIPLNDGCYRLGGEGHTVDIHCLKIANSTQELFNEPVGKQFAIITPAVWGSTRLSYIQPMIYKDHEFQPVWEIESIFTEKPQPFRYRLGGTGNTKRLSRGRYAVPSGSVYVIKKAIKQPWYKWSKEWFPTEGYNFKRWGCSLALPL</sequence>
<accession>A0A1Z4V793</accession>
<dbReference type="OrthoDB" id="442795at2"/>
<dbReference type="AlphaFoldDB" id="A0A1Z4V793"/>
<evidence type="ECO:0000313" key="1">
    <source>
        <dbReference type="EMBL" id="BAZ87402.1"/>
    </source>
</evidence>
<dbReference type="RefSeq" id="WP_096669411.1">
    <property type="nucleotide sequence ID" value="NZ_AP018316.1"/>
</dbReference>
<dbReference type="EMBL" id="AP018316">
    <property type="protein sequence ID" value="BAZ87402.1"/>
    <property type="molecule type" value="Genomic_DNA"/>
</dbReference>
<keyword evidence="2" id="KW-1185">Reference proteome</keyword>
<reference evidence="1 2" key="1">
    <citation type="submission" date="2017-06" db="EMBL/GenBank/DDBJ databases">
        <title>Genome sequencing of cyanobaciteial culture collection at National Institute for Environmental Studies (NIES).</title>
        <authorList>
            <person name="Hirose Y."/>
            <person name="Shimura Y."/>
            <person name="Fujisawa T."/>
            <person name="Nakamura Y."/>
            <person name="Kawachi M."/>
        </authorList>
    </citation>
    <scope>NUCLEOTIDE SEQUENCE [LARGE SCALE GENOMIC DNA]</scope>
    <source>
        <strain evidence="1 2">NIES-806</strain>
    </source>
</reference>
<protein>
    <recommendedName>
        <fullName evidence="3">CRISPR-associated protein Cmr3</fullName>
    </recommendedName>
</protein>
<name>A0A1Z4V793_9CYAN</name>